<evidence type="ECO:0000313" key="4">
    <source>
        <dbReference type="EMBL" id="RHY49062.1"/>
    </source>
</evidence>
<comment type="caution">
    <text evidence="3">The sequence shown here is derived from an EMBL/GenBank/DDBJ whole genome shotgun (WGS) entry which is preliminary data.</text>
</comment>
<reference evidence="9 10" key="1">
    <citation type="submission" date="2018-08" db="EMBL/GenBank/DDBJ databases">
        <title>Aphanomyces genome sequencing and annotation.</title>
        <authorList>
            <person name="Minardi D."/>
            <person name="Oidtmann B."/>
            <person name="Van Der Giezen M."/>
            <person name="Studholme D.J."/>
        </authorList>
    </citation>
    <scope>NUCLEOTIDE SEQUENCE [LARGE SCALE GENOMIC DNA]</scope>
    <source>
        <strain evidence="5 11">D2</strain>
        <strain evidence="7 12">Da</strain>
        <strain evidence="8 14">FDL457</strain>
        <strain evidence="4 9">SA</strain>
        <strain evidence="6 13">Sv</strain>
        <strain evidence="3 10">Yx</strain>
    </source>
</reference>
<evidence type="ECO:0000313" key="12">
    <source>
        <dbReference type="Proteomes" id="UP000285430"/>
    </source>
</evidence>
<feature type="region of interest" description="Disordered" evidence="1">
    <location>
        <begin position="53"/>
        <end position="83"/>
    </location>
</feature>
<keyword evidence="2" id="KW-0812">Transmembrane</keyword>
<protein>
    <submittedName>
        <fullName evidence="3">Uncharacterized protein</fullName>
    </submittedName>
</protein>
<keyword evidence="2" id="KW-1133">Transmembrane helix</keyword>
<dbReference type="EMBL" id="QUTC01007092">
    <property type="protein sequence ID" value="RHY49062.1"/>
    <property type="molecule type" value="Genomic_DNA"/>
</dbReference>
<accession>A0A397AWP6</accession>
<dbReference type="EMBL" id="QUTD01001172">
    <property type="protein sequence ID" value="RHY78351.1"/>
    <property type="molecule type" value="Genomic_DNA"/>
</dbReference>
<dbReference type="EMBL" id="QUTF01012854">
    <property type="protein sequence ID" value="RHZ21091.1"/>
    <property type="molecule type" value="Genomic_DNA"/>
</dbReference>
<dbReference type="EMBL" id="QUTG01002165">
    <property type="protein sequence ID" value="RHY97410.1"/>
    <property type="molecule type" value="Genomic_DNA"/>
</dbReference>
<dbReference type="Proteomes" id="UP000266239">
    <property type="component" value="Unassembled WGS sequence"/>
</dbReference>
<evidence type="ECO:0000313" key="3">
    <source>
        <dbReference type="EMBL" id="RHY10645.1"/>
    </source>
</evidence>
<evidence type="ECO:0000313" key="7">
    <source>
        <dbReference type="EMBL" id="RHZ15001.1"/>
    </source>
</evidence>
<evidence type="ECO:0000313" key="10">
    <source>
        <dbReference type="Proteomes" id="UP000266239"/>
    </source>
</evidence>
<dbReference type="Proteomes" id="UP000266643">
    <property type="component" value="Unassembled WGS sequence"/>
</dbReference>
<organism evidence="3 10">
    <name type="scientific">Aphanomyces astaci</name>
    <name type="common">Crayfish plague agent</name>
    <dbReference type="NCBI Taxonomy" id="112090"/>
    <lineage>
        <taxon>Eukaryota</taxon>
        <taxon>Sar</taxon>
        <taxon>Stramenopiles</taxon>
        <taxon>Oomycota</taxon>
        <taxon>Saprolegniomycetes</taxon>
        <taxon>Saprolegniales</taxon>
        <taxon>Verrucalvaceae</taxon>
        <taxon>Aphanomyces</taxon>
    </lineage>
</organism>
<evidence type="ECO:0000313" key="11">
    <source>
        <dbReference type="Proteomes" id="UP000266643"/>
    </source>
</evidence>
<sequence length="110" mass="11672">MSVHRADEFSAEDANRLHIYISTFTVAGLAVGILLVVGAMRLRKRNIRARHMRLSSVSSNNEGPDQATPVAAPSMEADDDHTEVAENNPGALAICVRTASGSIDDGSALL</sequence>
<gene>
    <name evidence="3" type="ORF">DYB25_005091</name>
    <name evidence="8" type="ORF">DYB26_006067</name>
    <name evidence="5" type="ORF">DYB30_008771</name>
    <name evidence="6" type="ORF">DYB35_010555</name>
    <name evidence="7" type="ORF">DYB37_009046</name>
    <name evidence="4" type="ORF">DYB38_006141</name>
</gene>
<dbReference type="EMBL" id="QUTH01004205">
    <property type="protein sequence ID" value="RHZ15001.1"/>
    <property type="molecule type" value="Genomic_DNA"/>
</dbReference>
<evidence type="ECO:0000313" key="5">
    <source>
        <dbReference type="EMBL" id="RHY78351.1"/>
    </source>
</evidence>
<keyword evidence="2" id="KW-0472">Membrane</keyword>
<dbReference type="VEuPathDB" id="FungiDB:H257_10249"/>
<dbReference type="Proteomes" id="UP000265716">
    <property type="component" value="Unassembled WGS sequence"/>
</dbReference>
<feature type="transmembrane region" description="Helical" evidence="2">
    <location>
        <begin position="20"/>
        <end position="42"/>
    </location>
</feature>
<evidence type="ECO:0000313" key="9">
    <source>
        <dbReference type="Proteomes" id="UP000265716"/>
    </source>
</evidence>
<evidence type="ECO:0000256" key="1">
    <source>
        <dbReference type="SAM" id="MobiDB-lite"/>
    </source>
</evidence>
<evidence type="ECO:0000313" key="13">
    <source>
        <dbReference type="Proteomes" id="UP000285712"/>
    </source>
</evidence>
<evidence type="ECO:0000313" key="8">
    <source>
        <dbReference type="EMBL" id="RHZ21091.1"/>
    </source>
</evidence>
<dbReference type="EMBL" id="QUTA01006555">
    <property type="protein sequence ID" value="RHY10645.1"/>
    <property type="molecule type" value="Genomic_DNA"/>
</dbReference>
<proteinExistence type="predicted"/>
<dbReference type="AlphaFoldDB" id="A0A397AWP6"/>
<dbReference type="Proteomes" id="UP000285430">
    <property type="component" value="Unassembled WGS sequence"/>
</dbReference>
<evidence type="ECO:0000313" key="6">
    <source>
        <dbReference type="EMBL" id="RHY97410.1"/>
    </source>
</evidence>
<evidence type="ECO:0000313" key="14">
    <source>
        <dbReference type="Proteomes" id="UP000286510"/>
    </source>
</evidence>
<dbReference type="Proteomes" id="UP000285712">
    <property type="component" value="Unassembled WGS sequence"/>
</dbReference>
<dbReference type="Proteomes" id="UP000286510">
    <property type="component" value="Unassembled WGS sequence"/>
</dbReference>
<evidence type="ECO:0000256" key="2">
    <source>
        <dbReference type="SAM" id="Phobius"/>
    </source>
</evidence>
<name>A0A397AWP6_APHAT</name>